<evidence type="ECO:0000313" key="2">
    <source>
        <dbReference type="Proteomes" id="UP000323142"/>
    </source>
</evidence>
<dbReference type="OrthoDB" id="8161952at2"/>
<comment type="caution">
    <text evidence="1">The sequence shown here is derived from an EMBL/GenBank/DDBJ whole genome shotgun (WGS) entry which is preliminary data.</text>
</comment>
<dbReference type="EMBL" id="VUOA01000018">
    <property type="protein sequence ID" value="KAA2237789.1"/>
    <property type="molecule type" value="Genomic_DNA"/>
</dbReference>
<keyword evidence="2" id="KW-1185">Reference proteome</keyword>
<evidence type="ECO:0000313" key="1">
    <source>
        <dbReference type="EMBL" id="KAA2237789.1"/>
    </source>
</evidence>
<organism evidence="1 2">
    <name type="scientific">Salinarimonas soli</name>
    <dbReference type="NCBI Taxonomy" id="1638099"/>
    <lineage>
        <taxon>Bacteria</taxon>
        <taxon>Pseudomonadati</taxon>
        <taxon>Pseudomonadota</taxon>
        <taxon>Alphaproteobacteria</taxon>
        <taxon>Hyphomicrobiales</taxon>
        <taxon>Salinarimonadaceae</taxon>
        <taxon>Salinarimonas</taxon>
    </lineage>
</organism>
<dbReference type="RefSeq" id="WP_149816780.1">
    <property type="nucleotide sequence ID" value="NZ_VUOA01000018.1"/>
</dbReference>
<sequence>MMKTIYVVQLFELRRKRLVPTTKVEARDENNARMRAERQIGSKPGAVVLAITLDTETGEVETTKLVARYGETPDDLDQMLGG</sequence>
<dbReference type="Proteomes" id="UP000323142">
    <property type="component" value="Unassembled WGS sequence"/>
</dbReference>
<proteinExistence type="predicted"/>
<dbReference type="AlphaFoldDB" id="A0A5B2VHH9"/>
<protein>
    <submittedName>
        <fullName evidence="1">Uncharacterized protein</fullName>
    </submittedName>
</protein>
<gene>
    <name evidence="1" type="ORF">F0L46_08950</name>
</gene>
<reference evidence="1 2" key="2">
    <citation type="submission" date="2019-09" db="EMBL/GenBank/DDBJ databases">
        <authorList>
            <person name="Jin C."/>
        </authorList>
    </citation>
    <scope>NUCLEOTIDE SEQUENCE [LARGE SCALE GENOMIC DNA]</scope>
    <source>
        <strain evidence="1 2">BN140002</strain>
    </source>
</reference>
<reference evidence="1 2" key="1">
    <citation type="submission" date="2019-09" db="EMBL/GenBank/DDBJ databases">
        <title>Salinarimonas rosea gen. nov., sp. nov., a new member of the a-2 subgroup of the Proteobacteria.</title>
        <authorList>
            <person name="Liu J."/>
        </authorList>
    </citation>
    <scope>NUCLEOTIDE SEQUENCE [LARGE SCALE GENOMIC DNA]</scope>
    <source>
        <strain evidence="1 2">BN140002</strain>
    </source>
</reference>
<name>A0A5B2VHH9_9HYPH</name>
<accession>A0A5B2VHH9</accession>